<evidence type="ECO:0000256" key="1">
    <source>
        <dbReference type="SAM" id="MobiDB-lite"/>
    </source>
</evidence>
<reference evidence="2 3" key="1">
    <citation type="journal article" date="2017" name="Int. J. Syst. Evol. Microbiol.">
        <title>Mycobacterium talmoniae sp. nov., a slowly growing mycobacterium isolated from human respiratory samples.</title>
        <authorList>
            <person name="Davidson R.M."/>
            <person name="DeGroote M.A."/>
            <person name="Marola J.L."/>
            <person name="Buss S."/>
            <person name="Jones V."/>
            <person name="McNeil M.R."/>
            <person name="Freifeld A.G."/>
            <person name="Elaine Epperson L."/>
            <person name="Hasan N.A."/>
            <person name="Jackson M."/>
            <person name="Iwen P.C."/>
            <person name="Salfinger M."/>
            <person name="Strong M."/>
        </authorList>
    </citation>
    <scope>NUCLEOTIDE SEQUENCE [LARGE SCALE GENOMIC DNA]</scope>
    <source>
        <strain evidence="2 3">ATCC BAA-2683</strain>
    </source>
</reference>
<evidence type="ECO:0000313" key="2">
    <source>
        <dbReference type="EMBL" id="PQM44870.1"/>
    </source>
</evidence>
<protein>
    <submittedName>
        <fullName evidence="2">Uncharacterized protein</fullName>
    </submittedName>
</protein>
<dbReference type="AlphaFoldDB" id="A0A2S8BDY0"/>
<feature type="region of interest" description="Disordered" evidence="1">
    <location>
        <begin position="1"/>
        <end position="30"/>
    </location>
</feature>
<sequence>MADGITALRQKKRERTSRQAPPPRHPTGRDIVAEFVAGQAVTAVAHIDEQDPPAPPAPAAIPAEPTSDPVESALDEAGSVVDGSQTQAPDPAAKPVRAAAGRRSKRPLPDLTIDWTDPLMHVATPTRVSVANSVVRQFKDVADQPGSPPQTELILSAVNDQLHRLPELVLSRRPEEQQQTGFFLRRATVQKPEPWLPLYMRPIAGEVEALKRIVDWVTEVITDGHPGRRRSNRSEVVTAALAATYSPPAPTAV</sequence>
<organism evidence="2 3">
    <name type="scientific">Mycobacterium talmoniae</name>
    <dbReference type="NCBI Taxonomy" id="1858794"/>
    <lineage>
        <taxon>Bacteria</taxon>
        <taxon>Bacillati</taxon>
        <taxon>Actinomycetota</taxon>
        <taxon>Actinomycetes</taxon>
        <taxon>Mycobacteriales</taxon>
        <taxon>Mycobacteriaceae</taxon>
        <taxon>Mycobacterium</taxon>
    </lineage>
</organism>
<dbReference type="Proteomes" id="UP000238296">
    <property type="component" value="Unassembled WGS sequence"/>
</dbReference>
<evidence type="ECO:0000313" key="3">
    <source>
        <dbReference type="Proteomes" id="UP000238296"/>
    </source>
</evidence>
<feature type="region of interest" description="Disordered" evidence="1">
    <location>
        <begin position="42"/>
        <end position="105"/>
    </location>
</feature>
<name>A0A2S8BDY0_9MYCO</name>
<comment type="caution">
    <text evidence="2">The sequence shown here is derived from an EMBL/GenBank/DDBJ whole genome shotgun (WGS) entry which is preliminary data.</text>
</comment>
<dbReference type="EMBL" id="PPEA01000699">
    <property type="protein sequence ID" value="PQM44870.1"/>
    <property type="molecule type" value="Genomic_DNA"/>
</dbReference>
<gene>
    <name evidence="2" type="ORF">C1Y40_04972</name>
</gene>
<accession>A0A2S8BDY0</accession>
<proteinExistence type="predicted"/>